<keyword evidence="1" id="KW-0472">Membrane</keyword>
<accession>A0AAE0GCQ9</accession>
<dbReference type="EMBL" id="LGRX02007181">
    <property type="protein sequence ID" value="KAK3275513.1"/>
    <property type="molecule type" value="Genomic_DNA"/>
</dbReference>
<proteinExistence type="predicted"/>
<feature type="transmembrane region" description="Helical" evidence="1">
    <location>
        <begin position="56"/>
        <end position="76"/>
    </location>
</feature>
<evidence type="ECO:0000313" key="2">
    <source>
        <dbReference type="EMBL" id="KAK3275513.1"/>
    </source>
</evidence>
<dbReference type="Proteomes" id="UP001190700">
    <property type="component" value="Unassembled WGS sequence"/>
</dbReference>
<protein>
    <submittedName>
        <fullName evidence="2">Uncharacterized protein</fullName>
    </submittedName>
</protein>
<keyword evidence="1" id="KW-1133">Transmembrane helix</keyword>
<name>A0AAE0GCQ9_9CHLO</name>
<organism evidence="2 3">
    <name type="scientific">Cymbomonas tetramitiformis</name>
    <dbReference type="NCBI Taxonomy" id="36881"/>
    <lineage>
        <taxon>Eukaryota</taxon>
        <taxon>Viridiplantae</taxon>
        <taxon>Chlorophyta</taxon>
        <taxon>Pyramimonadophyceae</taxon>
        <taxon>Pyramimonadales</taxon>
        <taxon>Pyramimonadaceae</taxon>
        <taxon>Cymbomonas</taxon>
    </lineage>
</organism>
<reference evidence="2 3" key="1">
    <citation type="journal article" date="2015" name="Genome Biol. Evol.">
        <title>Comparative Genomics of a Bacterivorous Green Alga Reveals Evolutionary Causalities and Consequences of Phago-Mixotrophic Mode of Nutrition.</title>
        <authorList>
            <person name="Burns J.A."/>
            <person name="Paasch A."/>
            <person name="Narechania A."/>
            <person name="Kim E."/>
        </authorList>
    </citation>
    <scope>NUCLEOTIDE SEQUENCE [LARGE SCALE GENOMIC DNA]</scope>
    <source>
        <strain evidence="2 3">PLY_AMNH</strain>
    </source>
</reference>
<feature type="transmembrane region" description="Helical" evidence="1">
    <location>
        <begin position="82"/>
        <end position="103"/>
    </location>
</feature>
<comment type="caution">
    <text evidence="2">The sequence shown here is derived from an EMBL/GenBank/DDBJ whole genome shotgun (WGS) entry which is preliminary data.</text>
</comment>
<dbReference type="AlphaFoldDB" id="A0AAE0GCQ9"/>
<evidence type="ECO:0000256" key="1">
    <source>
        <dbReference type="SAM" id="Phobius"/>
    </source>
</evidence>
<keyword evidence="3" id="KW-1185">Reference proteome</keyword>
<evidence type="ECO:0000313" key="3">
    <source>
        <dbReference type="Proteomes" id="UP001190700"/>
    </source>
</evidence>
<sequence>MQSEPISSTSANGSVSKPLLSSASTFDLEASDLTSLVGSSGIDEEKIRGRLAVVRGLTIVSILADFAAAMLGTVYGIEELSTSMLCFAGQSLVNVLAGTVVLLRFHDYVETVQACPAWTLPLSPSEVLKARAWKSTSCQGAGRSGCHCGWSEPIPRHPVFAIDGCSDSFFVVLLTW</sequence>
<gene>
    <name evidence="2" type="ORF">CYMTET_16360</name>
</gene>
<keyword evidence="1" id="KW-0812">Transmembrane</keyword>